<feature type="transmembrane region" description="Helical" evidence="6">
    <location>
        <begin position="227"/>
        <end position="253"/>
    </location>
</feature>
<dbReference type="Proteomes" id="UP000034690">
    <property type="component" value="Unassembled WGS sequence"/>
</dbReference>
<feature type="transmembrane region" description="Helical" evidence="6">
    <location>
        <begin position="21"/>
        <end position="42"/>
    </location>
</feature>
<evidence type="ECO:0000313" key="7">
    <source>
        <dbReference type="EMBL" id="KKR11164.1"/>
    </source>
</evidence>
<keyword evidence="2" id="KW-1003">Cell membrane</keyword>
<feature type="transmembrane region" description="Helical" evidence="6">
    <location>
        <begin position="259"/>
        <end position="283"/>
    </location>
</feature>
<protein>
    <submittedName>
        <fullName evidence="7">Polysaccharide biosynthesis protein</fullName>
    </submittedName>
</protein>
<dbReference type="GO" id="GO:0005886">
    <property type="term" value="C:plasma membrane"/>
    <property type="evidence" value="ECO:0007669"/>
    <property type="project" value="UniProtKB-SubCell"/>
</dbReference>
<organism evidence="7 8">
    <name type="scientific">Candidatus Woesebacteria bacterium GW2011_GWA1_39_21b</name>
    <dbReference type="NCBI Taxonomy" id="1618551"/>
    <lineage>
        <taxon>Bacteria</taxon>
        <taxon>Candidatus Woeseibacteriota</taxon>
    </lineage>
</organism>
<evidence type="ECO:0000256" key="3">
    <source>
        <dbReference type="ARBA" id="ARBA00022692"/>
    </source>
</evidence>
<feature type="transmembrane region" description="Helical" evidence="6">
    <location>
        <begin position="129"/>
        <end position="147"/>
    </location>
</feature>
<keyword evidence="3 6" id="KW-0812">Transmembrane</keyword>
<evidence type="ECO:0000313" key="8">
    <source>
        <dbReference type="Proteomes" id="UP000034690"/>
    </source>
</evidence>
<feature type="transmembrane region" description="Helical" evidence="6">
    <location>
        <begin position="340"/>
        <end position="363"/>
    </location>
</feature>
<evidence type="ECO:0000256" key="4">
    <source>
        <dbReference type="ARBA" id="ARBA00022989"/>
    </source>
</evidence>
<comment type="caution">
    <text evidence="7">The sequence shown here is derived from an EMBL/GenBank/DDBJ whole genome shotgun (WGS) entry which is preliminary data.</text>
</comment>
<proteinExistence type="predicted"/>
<dbReference type="Pfam" id="PF01943">
    <property type="entry name" value="Polysacc_synt"/>
    <property type="match status" value="1"/>
</dbReference>
<feature type="transmembrane region" description="Helical" evidence="6">
    <location>
        <begin position="393"/>
        <end position="416"/>
    </location>
</feature>
<keyword evidence="5 6" id="KW-0472">Membrane</keyword>
<sequence length="421" mass="46715">MRNFLRNVAATSTFRESSITFIGTVINGALGALFYIITARFLGPVLFGVMSVSIATLTLVSDIGDLGTDTGLVNFVSRNIKKDIKRAKRFLKLSLEVKLIVSVFVFVLGYIFAPFIATEIFKKSEYIQSLRISFAGVGSILLFSYLTHSLQSLQSFWRWSGILVATNALRFALVIVVFYFGYLSIVTSLWIYIIAPLIGFFIGLKWLPRGFFNISNEGLVAKEFFRYNKWVAAFTLLAAVSSRIDTFITAGILTDFDVGIYQAATQMVKIVPQIVVAVGTVIAPKMATQGNTKEFIGYLKKSQLFVSGVCILGLTGIPVAIWFVPILFGTSYITVVPTFIVLFLAMLIFLFSSPIHTAVFYYFSHPKLFFWLALVNLVTVVTLGLILTSKYGAVGAAVTVLIGQLFNFIVPLVWVLRKIRK</sequence>
<feature type="transmembrane region" description="Helical" evidence="6">
    <location>
        <begin position="159"/>
        <end position="183"/>
    </location>
</feature>
<evidence type="ECO:0000256" key="5">
    <source>
        <dbReference type="ARBA" id="ARBA00023136"/>
    </source>
</evidence>
<dbReference type="PANTHER" id="PTHR30250">
    <property type="entry name" value="PST FAMILY PREDICTED COLANIC ACID TRANSPORTER"/>
    <property type="match status" value="1"/>
</dbReference>
<name>A0A0G0N4Q5_9BACT</name>
<reference evidence="7 8" key="1">
    <citation type="journal article" date="2015" name="Nature">
        <title>rRNA introns, odd ribosomes, and small enigmatic genomes across a large radiation of phyla.</title>
        <authorList>
            <person name="Brown C.T."/>
            <person name="Hug L.A."/>
            <person name="Thomas B.C."/>
            <person name="Sharon I."/>
            <person name="Castelle C.J."/>
            <person name="Singh A."/>
            <person name="Wilkins M.J."/>
            <person name="Williams K.H."/>
            <person name="Banfield J.F."/>
        </authorList>
    </citation>
    <scope>NUCLEOTIDE SEQUENCE [LARGE SCALE GENOMIC DNA]</scope>
</reference>
<dbReference type="PANTHER" id="PTHR30250:SF11">
    <property type="entry name" value="O-ANTIGEN TRANSPORTER-RELATED"/>
    <property type="match status" value="1"/>
</dbReference>
<evidence type="ECO:0000256" key="2">
    <source>
        <dbReference type="ARBA" id="ARBA00022475"/>
    </source>
</evidence>
<comment type="subcellular location">
    <subcellularLocation>
        <location evidence="1">Cell membrane</location>
        <topology evidence="1">Multi-pass membrane protein</topology>
    </subcellularLocation>
</comment>
<evidence type="ECO:0000256" key="6">
    <source>
        <dbReference type="SAM" id="Phobius"/>
    </source>
</evidence>
<dbReference type="InterPro" id="IPR002797">
    <property type="entry name" value="Polysacc_synth"/>
</dbReference>
<evidence type="ECO:0000256" key="1">
    <source>
        <dbReference type="ARBA" id="ARBA00004651"/>
    </source>
</evidence>
<dbReference type="AlphaFoldDB" id="A0A0G0N4Q5"/>
<feature type="transmembrane region" description="Helical" evidence="6">
    <location>
        <begin position="97"/>
        <end position="117"/>
    </location>
</feature>
<feature type="transmembrane region" description="Helical" evidence="6">
    <location>
        <begin position="304"/>
        <end position="328"/>
    </location>
</feature>
<accession>A0A0G0N4Q5</accession>
<keyword evidence="4 6" id="KW-1133">Transmembrane helix</keyword>
<feature type="transmembrane region" description="Helical" evidence="6">
    <location>
        <begin position="189"/>
        <end position="207"/>
    </location>
</feature>
<dbReference type="EMBL" id="LBWQ01000040">
    <property type="protein sequence ID" value="KKR11164.1"/>
    <property type="molecule type" value="Genomic_DNA"/>
</dbReference>
<feature type="transmembrane region" description="Helical" evidence="6">
    <location>
        <begin position="54"/>
        <end position="76"/>
    </location>
</feature>
<feature type="transmembrane region" description="Helical" evidence="6">
    <location>
        <begin position="368"/>
        <end position="387"/>
    </location>
</feature>
<gene>
    <name evidence="7" type="ORF">UT40_C0040G0012</name>
</gene>
<dbReference type="InterPro" id="IPR050833">
    <property type="entry name" value="Poly_Biosynth_Transport"/>
</dbReference>